<dbReference type="InterPro" id="IPR007750">
    <property type="entry name" value="DUF674"/>
</dbReference>
<dbReference type="AlphaFoldDB" id="W9RQT6"/>
<dbReference type="EMBL" id="KE344510">
    <property type="protein sequence ID" value="EXB65328.1"/>
    <property type="molecule type" value="Genomic_DNA"/>
</dbReference>
<accession>W9RQT6</accession>
<dbReference type="PANTHER" id="PTHR33103:SF19">
    <property type="entry name" value="OS09G0544700 PROTEIN"/>
    <property type="match status" value="1"/>
</dbReference>
<evidence type="ECO:0000313" key="1">
    <source>
        <dbReference type="EMBL" id="EXB65328.1"/>
    </source>
</evidence>
<dbReference type="PANTHER" id="PTHR33103">
    <property type="entry name" value="OS01G0153900 PROTEIN"/>
    <property type="match status" value="1"/>
</dbReference>
<gene>
    <name evidence="1" type="ORF">L484_025408</name>
</gene>
<proteinExistence type="predicted"/>
<reference evidence="2" key="1">
    <citation type="submission" date="2013-01" db="EMBL/GenBank/DDBJ databases">
        <title>Draft Genome Sequence of a Mulberry Tree, Morus notabilis C.K. Schneid.</title>
        <authorList>
            <person name="He N."/>
            <person name="Zhao S."/>
        </authorList>
    </citation>
    <scope>NUCLEOTIDE SEQUENCE</scope>
</reference>
<evidence type="ECO:0000313" key="2">
    <source>
        <dbReference type="Proteomes" id="UP000030645"/>
    </source>
</evidence>
<name>W9RQT6_9ROSA</name>
<dbReference type="eggNOG" id="KOG0017">
    <property type="taxonomic scope" value="Eukaryota"/>
</dbReference>
<evidence type="ECO:0008006" key="3">
    <source>
        <dbReference type="Google" id="ProtNLM"/>
    </source>
</evidence>
<dbReference type="Pfam" id="PF05056">
    <property type="entry name" value="DUF674"/>
    <property type="match status" value="2"/>
</dbReference>
<dbReference type="STRING" id="981085.W9RQT6"/>
<keyword evidence="2" id="KW-1185">Reference proteome</keyword>
<dbReference type="Proteomes" id="UP000030645">
    <property type="component" value="Unassembled WGS sequence"/>
</dbReference>
<organism evidence="1 2">
    <name type="scientific">Morus notabilis</name>
    <dbReference type="NCBI Taxonomy" id="981085"/>
    <lineage>
        <taxon>Eukaryota</taxon>
        <taxon>Viridiplantae</taxon>
        <taxon>Streptophyta</taxon>
        <taxon>Embryophyta</taxon>
        <taxon>Tracheophyta</taxon>
        <taxon>Spermatophyta</taxon>
        <taxon>Magnoliopsida</taxon>
        <taxon>eudicotyledons</taxon>
        <taxon>Gunneridae</taxon>
        <taxon>Pentapetalae</taxon>
        <taxon>rosids</taxon>
        <taxon>fabids</taxon>
        <taxon>Rosales</taxon>
        <taxon>Moraceae</taxon>
        <taxon>Moreae</taxon>
        <taxon>Morus</taxon>
    </lineage>
</organism>
<sequence>MAKSSSAESNITLKLLIDSKEKRVLFAEAGKDFADFLFTLLSLPVGTVIRLLSTNGMVGTLGKLYQSFESLSDTYIQPNVNKDILLKPNSSIASSSSATLLSLTNSSDTSVGKKLYICGNCRRSGSDERPGATCTYCSTRSITTELVYVAPPPPNAGVSSAEGGFVKGVVTYMIMDDLEVKPMSTISSIAMLNKFNVKEVGALEEKTVSVGIKEGLELLKASLQTNTVLTNIRCRSSRSSQIEDAVESRCHWWISPSSRSVRIDVQSFTGVNRGFCEISRWAVAEELGELINSHIDSLYTKTESSMAMSSSAESSISLKLLMDTKGKRVLFGEAGKDFTDFLFNLLSLPVGTIVRLLSTNGMVGSIGKLYKSFENLSDTYIQPNVLNKDTLLKPNSPIGGSTALLSLTTTNQTSPAKRVYICSWPSNNYQSGSGGSLFATGYSNRSCSKQHASDDPRAICPNCKRNTSIEVPYVAPPAPKVGGSSSEGGFVKGVVTYMIMDNLEVKPMSTISSIAMLNKFNVKEVGALEEKIVSVGMKEGLKLLKASLQTNTVLTDVFLD</sequence>
<protein>
    <recommendedName>
        <fullName evidence="3">DUF674 domain-containing protein</fullName>
    </recommendedName>
</protein>